<keyword evidence="2" id="KW-1185">Reference proteome</keyword>
<proteinExistence type="predicted"/>
<sequence length="83" mass="9299">MKHYGKTKIPSIHFDTIIIAGEKFDTVPFTNISPTPYLIRLETPRIDSKYPTSKQRHAINKATQVVPTAIESSCLSKQCLPKG</sequence>
<comment type="caution">
    <text evidence="1">The sequence shown here is derived from an EMBL/GenBank/DDBJ whole genome shotgun (WGS) entry which is preliminary data.</text>
</comment>
<dbReference type="AlphaFoldDB" id="A0AAV4XJA7"/>
<protein>
    <submittedName>
        <fullName evidence="1">Uncharacterized protein</fullName>
    </submittedName>
</protein>
<evidence type="ECO:0000313" key="2">
    <source>
        <dbReference type="Proteomes" id="UP001054945"/>
    </source>
</evidence>
<dbReference type="EMBL" id="BPLR01000421">
    <property type="protein sequence ID" value="GIY94734.1"/>
    <property type="molecule type" value="Genomic_DNA"/>
</dbReference>
<reference evidence="1 2" key="1">
    <citation type="submission" date="2021-06" db="EMBL/GenBank/DDBJ databases">
        <title>Caerostris extrusa draft genome.</title>
        <authorList>
            <person name="Kono N."/>
            <person name="Arakawa K."/>
        </authorList>
    </citation>
    <scope>NUCLEOTIDE SEQUENCE [LARGE SCALE GENOMIC DNA]</scope>
</reference>
<gene>
    <name evidence="1" type="ORF">CEXT_282221</name>
</gene>
<name>A0AAV4XJA7_CAEEX</name>
<evidence type="ECO:0000313" key="1">
    <source>
        <dbReference type="EMBL" id="GIY94734.1"/>
    </source>
</evidence>
<organism evidence="1 2">
    <name type="scientific">Caerostris extrusa</name>
    <name type="common">Bark spider</name>
    <name type="synonym">Caerostris bankana</name>
    <dbReference type="NCBI Taxonomy" id="172846"/>
    <lineage>
        <taxon>Eukaryota</taxon>
        <taxon>Metazoa</taxon>
        <taxon>Ecdysozoa</taxon>
        <taxon>Arthropoda</taxon>
        <taxon>Chelicerata</taxon>
        <taxon>Arachnida</taxon>
        <taxon>Araneae</taxon>
        <taxon>Araneomorphae</taxon>
        <taxon>Entelegynae</taxon>
        <taxon>Araneoidea</taxon>
        <taxon>Araneidae</taxon>
        <taxon>Caerostris</taxon>
    </lineage>
</organism>
<accession>A0AAV4XJA7</accession>
<dbReference type="Proteomes" id="UP001054945">
    <property type="component" value="Unassembled WGS sequence"/>
</dbReference>